<dbReference type="InterPro" id="IPR024519">
    <property type="entry name" value="IAT_beta"/>
</dbReference>
<dbReference type="Pfam" id="PF11924">
    <property type="entry name" value="IAT_beta"/>
    <property type="match status" value="1"/>
</dbReference>
<proteinExistence type="inferred from homology"/>
<name>A0A4U9VMY3_SERFO</name>
<accession>A0A4U9VMY3</accession>
<evidence type="ECO:0000256" key="1">
    <source>
        <dbReference type="ARBA" id="ARBA00010116"/>
    </source>
</evidence>
<dbReference type="AlphaFoldDB" id="A0A4U9VMY3"/>
<organism evidence="3">
    <name type="scientific">Serratia fonticola</name>
    <dbReference type="NCBI Taxonomy" id="47917"/>
    <lineage>
        <taxon>Bacteria</taxon>
        <taxon>Pseudomonadati</taxon>
        <taxon>Pseudomonadota</taxon>
        <taxon>Gammaproteobacteria</taxon>
        <taxon>Enterobacterales</taxon>
        <taxon>Yersiniaceae</taxon>
        <taxon>Serratia</taxon>
    </lineage>
</organism>
<evidence type="ECO:0000313" key="3">
    <source>
        <dbReference type="EMBL" id="VTR48620.1"/>
    </source>
</evidence>
<sequence length="57" mass="6503">MQLNYRLGESWQAQIDPSAVAASRTLAGSRYDLVERNNQIVLEYQKQTLIQLALPIK</sequence>
<reference evidence="3" key="1">
    <citation type="submission" date="2019-05" db="EMBL/GenBank/DDBJ databases">
        <authorList>
            <consortium name="Pathogen Informatics"/>
        </authorList>
    </citation>
    <scope>NUCLEOTIDE SEQUENCE [LARGE SCALE GENOMIC DNA]</scope>
    <source>
        <strain evidence="3">NCTC12965</strain>
    </source>
</reference>
<evidence type="ECO:0000259" key="2">
    <source>
        <dbReference type="Pfam" id="PF11924"/>
    </source>
</evidence>
<comment type="similarity">
    <text evidence="1">Belongs to the intimin/invasin family.</text>
</comment>
<protein>
    <submittedName>
        <fullName evidence="3">Invasin</fullName>
    </submittedName>
</protein>
<dbReference type="PANTHER" id="PTHR39576:SF2">
    <property type="entry name" value="ATTACHING AND EFFACING PROTEIN HOMOLOG-RELATED"/>
    <property type="match status" value="1"/>
</dbReference>
<dbReference type="PANTHER" id="PTHR39576">
    <property type="entry name" value="ATTACHING AND EFFACING PROTEIN HOMOLOG-RELATED-RELATED"/>
    <property type="match status" value="1"/>
</dbReference>
<dbReference type="InterPro" id="IPR038177">
    <property type="entry name" value="IAT_beta_sf"/>
</dbReference>
<gene>
    <name evidence="3" type="ORF">NCTC12965_05698</name>
</gene>
<dbReference type="GO" id="GO:0009279">
    <property type="term" value="C:cell outer membrane"/>
    <property type="evidence" value="ECO:0007669"/>
    <property type="project" value="TreeGrafter"/>
</dbReference>
<feature type="domain" description="Inverse autotransporter beta-domain" evidence="2">
    <location>
        <begin position="1"/>
        <end position="38"/>
    </location>
</feature>
<dbReference type="EMBL" id="CABEEZ010000118">
    <property type="protein sequence ID" value="VTR48620.1"/>
    <property type="molecule type" value="Genomic_DNA"/>
</dbReference>
<dbReference type="Gene3D" id="2.40.160.160">
    <property type="entry name" value="Inverse autotransporter, beta-domain"/>
    <property type="match status" value="1"/>
</dbReference>
<dbReference type="InterPro" id="IPR051715">
    <property type="entry name" value="Intimin-Invasin_domain"/>
</dbReference>